<dbReference type="SUPFAM" id="SSF55729">
    <property type="entry name" value="Acyl-CoA N-acyltransferases (Nat)"/>
    <property type="match status" value="1"/>
</dbReference>
<gene>
    <name evidence="2" type="ORF">O166_00400</name>
</gene>
<evidence type="ECO:0000259" key="1">
    <source>
        <dbReference type="PROSITE" id="PS51186"/>
    </source>
</evidence>
<dbReference type="Pfam" id="PF00583">
    <property type="entry name" value="Acetyltransf_1"/>
    <property type="match status" value="1"/>
</dbReference>
<organism evidence="2 3">
    <name type="scientific">Pseudogulbenkiania ferrooxidans EGD-HP2</name>
    <dbReference type="NCBI Taxonomy" id="1388764"/>
    <lineage>
        <taxon>Bacteria</taxon>
        <taxon>Pseudomonadati</taxon>
        <taxon>Pseudomonadota</taxon>
        <taxon>Betaproteobacteria</taxon>
        <taxon>Neisseriales</taxon>
        <taxon>Chromobacteriaceae</taxon>
        <taxon>Pseudogulbenkiania</taxon>
    </lineage>
</organism>
<evidence type="ECO:0000313" key="3">
    <source>
        <dbReference type="Proteomes" id="UP000016426"/>
    </source>
</evidence>
<reference evidence="2 3" key="1">
    <citation type="journal article" date="2013" name="Genome Announc.">
        <title>Genome Sequence of the Pigment-Producing Bacterium Pseudogulbenkiania ferrooxidans, Isolated from Loktak Lake.</title>
        <authorList>
            <person name="Puranik S."/>
            <person name="Talkal R."/>
            <person name="Qureshi A."/>
            <person name="Khardenavis A."/>
            <person name="Kapley A."/>
            <person name="Purohit H.J."/>
        </authorList>
    </citation>
    <scope>NUCLEOTIDE SEQUENCE [LARGE SCALE GENOMIC DNA]</scope>
    <source>
        <strain evidence="2 3">EGD-HP2</strain>
    </source>
</reference>
<dbReference type="EMBL" id="AVPH01000112">
    <property type="protein sequence ID" value="ERE14053.1"/>
    <property type="molecule type" value="Genomic_DNA"/>
</dbReference>
<dbReference type="InterPro" id="IPR016181">
    <property type="entry name" value="Acyl_CoA_acyltransferase"/>
</dbReference>
<comment type="caution">
    <text evidence="2">The sequence shown here is derived from an EMBL/GenBank/DDBJ whole genome shotgun (WGS) entry which is preliminary data.</text>
</comment>
<dbReference type="PROSITE" id="PS51186">
    <property type="entry name" value="GNAT"/>
    <property type="match status" value="1"/>
</dbReference>
<dbReference type="InterPro" id="IPR000182">
    <property type="entry name" value="GNAT_dom"/>
</dbReference>
<dbReference type="Gene3D" id="3.40.630.30">
    <property type="match status" value="1"/>
</dbReference>
<name>A0ABP2XP88_9NEIS</name>
<feature type="domain" description="N-acetyltransferase" evidence="1">
    <location>
        <begin position="17"/>
        <end position="169"/>
    </location>
</feature>
<proteinExistence type="predicted"/>
<dbReference type="Proteomes" id="UP000016426">
    <property type="component" value="Unassembled WGS sequence"/>
</dbReference>
<evidence type="ECO:0000313" key="2">
    <source>
        <dbReference type="EMBL" id="ERE14053.1"/>
    </source>
</evidence>
<dbReference type="CDD" id="cd04301">
    <property type="entry name" value="NAT_SF"/>
    <property type="match status" value="1"/>
</dbReference>
<sequence length="197" mass="21515">MHQENKSNMEVISAPYIDLPPVLRREINAMLHLAYQCEGEPDLDEALHRPALEARAFWLMDNGRLAAYASVFGKTIIHQEAEFSLGSLGCVATQPEMRGRSLGERVVAAASDWLRACGRYDIAAFTCDVGLLPFYRRAAGWEAADLVLVANDKESALRSDALGKVVVLELLSGRARAAEASFRGAAVNLDLPPGEFI</sequence>
<protein>
    <recommendedName>
        <fullName evidence="1">N-acetyltransferase domain-containing protein</fullName>
    </recommendedName>
</protein>
<keyword evidence="3" id="KW-1185">Reference proteome</keyword>
<accession>A0ABP2XP88</accession>